<comment type="similarity">
    <text evidence="1">Belongs to the peptidase C1 family.</text>
</comment>
<evidence type="ECO:0000313" key="11">
    <source>
        <dbReference type="Proteomes" id="UP001566132"/>
    </source>
</evidence>
<evidence type="ECO:0000313" key="10">
    <source>
        <dbReference type="EMBL" id="KAL1517144.1"/>
    </source>
</evidence>
<keyword evidence="4" id="KW-0788">Thiol protease</keyword>
<dbReference type="SUPFAM" id="SSF54001">
    <property type="entry name" value="Cysteine proteinases"/>
    <property type="match status" value="1"/>
</dbReference>
<reference evidence="10 11" key="1">
    <citation type="submission" date="2024-05" db="EMBL/GenBank/DDBJ databases">
        <title>Genetic variation in Jamaican populations of the coffee berry borer (Hypothenemus hampei).</title>
        <authorList>
            <person name="Errbii M."/>
            <person name="Myrie A."/>
        </authorList>
    </citation>
    <scope>NUCLEOTIDE SEQUENCE [LARGE SCALE GENOMIC DNA]</scope>
    <source>
        <strain evidence="10">JA-Hopewell-2020-01-JO</strain>
        <tissue evidence="10">Whole body</tissue>
    </source>
</reference>
<evidence type="ECO:0008006" key="12">
    <source>
        <dbReference type="Google" id="ProtNLM"/>
    </source>
</evidence>
<evidence type="ECO:0000259" key="8">
    <source>
        <dbReference type="SMART" id="SM00645"/>
    </source>
</evidence>
<dbReference type="Proteomes" id="UP001566132">
    <property type="component" value="Unassembled WGS sequence"/>
</dbReference>
<keyword evidence="2" id="KW-0645">Protease</keyword>
<dbReference type="InterPro" id="IPR025660">
    <property type="entry name" value="Pept_his_AS"/>
</dbReference>
<keyword evidence="7" id="KW-0732">Signal</keyword>
<dbReference type="PANTHER" id="PTHR12411">
    <property type="entry name" value="CYSTEINE PROTEASE FAMILY C1-RELATED"/>
    <property type="match status" value="1"/>
</dbReference>
<evidence type="ECO:0000256" key="3">
    <source>
        <dbReference type="ARBA" id="ARBA00022801"/>
    </source>
</evidence>
<keyword evidence="11" id="KW-1185">Reference proteome</keyword>
<dbReference type="Pfam" id="PF00112">
    <property type="entry name" value="Peptidase_C1"/>
    <property type="match status" value="2"/>
</dbReference>
<accession>A0ABD1FCY0</accession>
<dbReference type="InterPro" id="IPR000169">
    <property type="entry name" value="Pept_cys_AS"/>
</dbReference>
<evidence type="ECO:0000256" key="7">
    <source>
        <dbReference type="SAM" id="SignalP"/>
    </source>
</evidence>
<feature type="domain" description="Peptidase C1A papain C-terminal" evidence="8">
    <location>
        <begin position="112"/>
        <end position="346"/>
    </location>
</feature>
<dbReference type="AlphaFoldDB" id="A0ABD1FCY0"/>
<dbReference type="InterPro" id="IPR013201">
    <property type="entry name" value="Prot_inhib_I29"/>
</dbReference>
<protein>
    <recommendedName>
        <fullName evidence="12">Cathepsin L</fullName>
    </recommendedName>
</protein>
<sequence>MMIFLVFLFFFATVTSSSFVYNEEWINFKNVHNISYRNAEHELNRLKIFEENLQKIQQHNILYERGLKSYKLGITPFADLTSQEFRGILNLKHRNSQRKGRQLFQVSHNRKLPSSIDWRQMGAVTPVKDQGYCGSCWAFAVTGSLEAQYYLKYGHLISLSEQQLVDCATEEYGSQGCYGGELDSAYEYIKFSKFCFLYKLIIPTCFIIRANGIELEQSYPYTMTDDRCKKNNSLIVTKITDFVDVEPNNENALSAAVGLIGPVSVAFDAAEFDMQFYKEGVYESNSCSQTELNHAVLIVGYGSNDNGTDYWIVKNSWGPYFGMEGYMFMKRGVNQCGIALEPSYPIL</sequence>
<name>A0ABD1FCY0_HYPHA</name>
<evidence type="ECO:0000256" key="5">
    <source>
        <dbReference type="ARBA" id="ARBA00023145"/>
    </source>
</evidence>
<dbReference type="InterPro" id="IPR000668">
    <property type="entry name" value="Peptidase_C1A_C"/>
</dbReference>
<dbReference type="GO" id="GO:0006508">
    <property type="term" value="P:proteolysis"/>
    <property type="evidence" value="ECO:0007669"/>
    <property type="project" value="UniProtKB-KW"/>
</dbReference>
<feature type="chain" id="PRO_5044768413" description="Cathepsin L" evidence="7">
    <location>
        <begin position="17"/>
        <end position="347"/>
    </location>
</feature>
<evidence type="ECO:0000259" key="9">
    <source>
        <dbReference type="SMART" id="SM00848"/>
    </source>
</evidence>
<evidence type="ECO:0000256" key="1">
    <source>
        <dbReference type="ARBA" id="ARBA00008455"/>
    </source>
</evidence>
<dbReference type="InterPro" id="IPR013128">
    <property type="entry name" value="Peptidase_C1A"/>
</dbReference>
<comment type="caution">
    <text evidence="10">The sequence shown here is derived from an EMBL/GenBank/DDBJ whole genome shotgun (WGS) entry which is preliminary data.</text>
</comment>
<feature type="signal peptide" evidence="7">
    <location>
        <begin position="1"/>
        <end position="16"/>
    </location>
</feature>
<dbReference type="Pfam" id="PF08246">
    <property type="entry name" value="Inhibitor_I29"/>
    <property type="match status" value="1"/>
</dbReference>
<dbReference type="EMBL" id="JBDJPC010000001">
    <property type="protein sequence ID" value="KAL1517144.1"/>
    <property type="molecule type" value="Genomic_DNA"/>
</dbReference>
<feature type="domain" description="Cathepsin propeptide inhibitor" evidence="9">
    <location>
        <begin position="25"/>
        <end position="85"/>
    </location>
</feature>
<dbReference type="CDD" id="cd02248">
    <property type="entry name" value="Peptidase_C1A"/>
    <property type="match status" value="1"/>
</dbReference>
<gene>
    <name evidence="10" type="ORF">ABEB36_000949</name>
</gene>
<dbReference type="PRINTS" id="PR00705">
    <property type="entry name" value="PAPAIN"/>
</dbReference>
<dbReference type="PROSITE" id="PS00639">
    <property type="entry name" value="THIOL_PROTEASE_HIS"/>
    <property type="match status" value="1"/>
</dbReference>
<proteinExistence type="inferred from homology"/>
<evidence type="ECO:0000256" key="6">
    <source>
        <dbReference type="ARBA" id="ARBA00023157"/>
    </source>
</evidence>
<dbReference type="SMART" id="SM00848">
    <property type="entry name" value="Inhibitor_I29"/>
    <property type="match status" value="1"/>
</dbReference>
<keyword evidence="6" id="KW-1015">Disulfide bond</keyword>
<dbReference type="GO" id="GO:0008234">
    <property type="term" value="F:cysteine-type peptidase activity"/>
    <property type="evidence" value="ECO:0007669"/>
    <property type="project" value="UniProtKB-KW"/>
</dbReference>
<dbReference type="PROSITE" id="PS00139">
    <property type="entry name" value="THIOL_PROTEASE_CYS"/>
    <property type="match status" value="1"/>
</dbReference>
<evidence type="ECO:0000256" key="2">
    <source>
        <dbReference type="ARBA" id="ARBA00022670"/>
    </source>
</evidence>
<organism evidence="10 11">
    <name type="scientific">Hypothenemus hampei</name>
    <name type="common">Coffee berry borer</name>
    <dbReference type="NCBI Taxonomy" id="57062"/>
    <lineage>
        <taxon>Eukaryota</taxon>
        <taxon>Metazoa</taxon>
        <taxon>Ecdysozoa</taxon>
        <taxon>Arthropoda</taxon>
        <taxon>Hexapoda</taxon>
        <taxon>Insecta</taxon>
        <taxon>Pterygota</taxon>
        <taxon>Neoptera</taxon>
        <taxon>Endopterygota</taxon>
        <taxon>Coleoptera</taxon>
        <taxon>Polyphaga</taxon>
        <taxon>Cucujiformia</taxon>
        <taxon>Curculionidae</taxon>
        <taxon>Scolytinae</taxon>
        <taxon>Hypothenemus</taxon>
    </lineage>
</organism>
<dbReference type="InterPro" id="IPR025661">
    <property type="entry name" value="Pept_asp_AS"/>
</dbReference>
<dbReference type="SMART" id="SM00645">
    <property type="entry name" value="Pept_C1"/>
    <property type="match status" value="1"/>
</dbReference>
<keyword evidence="3" id="KW-0378">Hydrolase</keyword>
<keyword evidence="5" id="KW-0865">Zymogen</keyword>
<dbReference type="Gene3D" id="3.90.70.10">
    <property type="entry name" value="Cysteine proteinases"/>
    <property type="match status" value="1"/>
</dbReference>
<dbReference type="PROSITE" id="PS00640">
    <property type="entry name" value="THIOL_PROTEASE_ASN"/>
    <property type="match status" value="1"/>
</dbReference>
<dbReference type="InterPro" id="IPR039417">
    <property type="entry name" value="Peptidase_C1A_papain-like"/>
</dbReference>
<evidence type="ECO:0000256" key="4">
    <source>
        <dbReference type="ARBA" id="ARBA00022807"/>
    </source>
</evidence>
<dbReference type="InterPro" id="IPR038765">
    <property type="entry name" value="Papain-like_cys_pep_sf"/>
</dbReference>